<dbReference type="InterPro" id="IPR001173">
    <property type="entry name" value="Glyco_trans_2-like"/>
</dbReference>
<evidence type="ECO:0000259" key="8">
    <source>
        <dbReference type="Pfam" id="PF00535"/>
    </source>
</evidence>
<evidence type="ECO:0000256" key="6">
    <source>
        <dbReference type="ARBA" id="ARBA00023136"/>
    </source>
</evidence>
<dbReference type="EMBL" id="LR778301">
    <property type="protein sequence ID" value="CAB1371090.1"/>
    <property type="molecule type" value="Genomic_DNA"/>
</dbReference>
<dbReference type="Pfam" id="PF00535">
    <property type="entry name" value="Glycos_transf_2"/>
    <property type="match status" value="1"/>
</dbReference>
<evidence type="ECO:0000256" key="7">
    <source>
        <dbReference type="SAM" id="Phobius"/>
    </source>
</evidence>
<dbReference type="GO" id="GO:0016757">
    <property type="term" value="F:glycosyltransferase activity"/>
    <property type="evidence" value="ECO:0007669"/>
    <property type="project" value="UniProtKB-KW"/>
</dbReference>
<evidence type="ECO:0000313" key="10">
    <source>
        <dbReference type="Proteomes" id="UP000515733"/>
    </source>
</evidence>
<comment type="subcellular location">
    <subcellularLocation>
        <location evidence="1">Membrane</location>
        <topology evidence="1">Multi-pass membrane protein</topology>
    </subcellularLocation>
</comment>
<keyword evidence="3" id="KW-0808">Transferase</keyword>
<evidence type="ECO:0000256" key="3">
    <source>
        <dbReference type="ARBA" id="ARBA00022679"/>
    </source>
</evidence>
<dbReference type="Gene3D" id="3.90.550.10">
    <property type="entry name" value="Spore Coat Polysaccharide Biosynthesis Protein SpsA, Chain A"/>
    <property type="match status" value="1"/>
</dbReference>
<organism evidence="9 10">
    <name type="scientific">Denitratisoma oestradiolicum</name>
    <dbReference type="NCBI Taxonomy" id="311182"/>
    <lineage>
        <taxon>Bacteria</taxon>
        <taxon>Pseudomonadati</taxon>
        <taxon>Pseudomonadota</taxon>
        <taxon>Betaproteobacteria</taxon>
        <taxon>Nitrosomonadales</taxon>
        <taxon>Sterolibacteriaceae</taxon>
        <taxon>Denitratisoma</taxon>
    </lineage>
</organism>
<dbReference type="InterPro" id="IPR029044">
    <property type="entry name" value="Nucleotide-diphossugar_trans"/>
</dbReference>
<feature type="transmembrane region" description="Helical" evidence="7">
    <location>
        <begin position="236"/>
        <end position="257"/>
    </location>
</feature>
<dbReference type="SUPFAM" id="SSF53448">
    <property type="entry name" value="Nucleotide-diphospho-sugar transferases"/>
    <property type="match status" value="1"/>
</dbReference>
<evidence type="ECO:0000256" key="4">
    <source>
        <dbReference type="ARBA" id="ARBA00022692"/>
    </source>
</evidence>
<dbReference type="CDD" id="cd04187">
    <property type="entry name" value="DPM1_like_bac"/>
    <property type="match status" value="1"/>
</dbReference>
<dbReference type="Proteomes" id="UP000515733">
    <property type="component" value="Chromosome"/>
</dbReference>
<evidence type="ECO:0000256" key="1">
    <source>
        <dbReference type="ARBA" id="ARBA00004141"/>
    </source>
</evidence>
<proteinExistence type="predicted"/>
<feature type="domain" description="Glycosyltransferase 2-like" evidence="8">
    <location>
        <begin position="13"/>
        <end position="137"/>
    </location>
</feature>
<keyword evidence="6 7" id="KW-0472">Membrane</keyword>
<gene>
    <name evidence="9" type="ORF">DENOEST_3936</name>
</gene>
<dbReference type="InterPro" id="IPR050256">
    <property type="entry name" value="Glycosyltransferase_2"/>
</dbReference>
<protein>
    <recommendedName>
        <fullName evidence="8">Glycosyltransferase 2-like domain-containing protein</fullName>
    </recommendedName>
</protein>
<evidence type="ECO:0000256" key="2">
    <source>
        <dbReference type="ARBA" id="ARBA00022676"/>
    </source>
</evidence>
<evidence type="ECO:0000256" key="5">
    <source>
        <dbReference type="ARBA" id="ARBA00022989"/>
    </source>
</evidence>
<dbReference type="PANTHER" id="PTHR48090:SF1">
    <property type="entry name" value="PROPHAGE BACTOPRENOL GLUCOSYL TRANSFERASE HOMOLOG"/>
    <property type="match status" value="1"/>
</dbReference>
<sequence>MQPMAESVPILVSLVIPVFNEAEGLPANLPWLLEQAAVPGVEFEVLVVDDGSRDATAEALATLASADARIRPLFFTRNFGKEAAIAAGLDHARGEAAIVLDSDRQHPPQMIPTMIERWRQGFAVVEAFKRHRGEADLGGGLPARLFYRLFARASGIDLAGQTDFKLLDRSVIETLKAMPERRRFFRGLVAWAGYPSARLPFDVPPRVGGTSRWPLVRLVRYAVDGLMGFSDLPLQLIGGVGALVLAVAGFAGVVALYQKLAGTALDGFTTVIILLALASGALMLGLGIVGLYLARIHEQLQGRPPYLLRRPEDRQP</sequence>
<name>A0A6S6Y117_9PROT</name>
<feature type="transmembrane region" description="Helical" evidence="7">
    <location>
        <begin position="269"/>
        <end position="294"/>
    </location>
</feature>
<dbReference type="PANTHER" id="PTHR48090">
    <property type="entry name" value="UNDECAPRENYL-PHOSPHATE 4-DEOXY-4-FORMAMIDO-L-ARABINOSE TRANSFERASE-RELATED"/>
    <property type="match status" value="1"/>
</dbReference>
<accession>A0A6S6Y117</accession>
<keyword evidence="4 7" id="KW-0812">Transmembrane</keyword>
<keyword evidence="10" id="KW-1185">Reference proteome</keyword>
<dbReference type="KEGG" id="doe:DENOEST_3936"/>
<reference evidence="9 10" key="1">
    <citation type="submission" date="2020-03" db="EMBL/GenBank/DDBJ databases">
        <authorList>
            <consortium name="Genoscope - CEA"/>
            <person name="William W."/>
        </authorList>
    </citation>
    <scope>NUCLEOTIDE SEQUENCE [LARGE SCALE GENOMIC DNA]</scope>
    <source>
        <strain evidence="10">DSM 16959</strain>
    </source>
</reference>
<evidence type="ECO:0000313" key="9">
    <source>
        <dbReference type="EMBL" id="CAB1371090.1"/>
    </source>
</evidence>
<dbReference type="GO" id="GO:0005886">
    <property type="term" value="C:plasma membrane"/>
    <property type="evidence" value="ECO:0007669"/>
    <property type="project" value="TreeGrafter"/>
</dbReference>
<keyword evidence="2" id="KW-0328">Glycosyltransferase</keyword>
<dbReference type="AlphaFoldDB" id="A0A6S6Y117"/>
<keyword evidence="5 7" id="KW-1133">Transmembrane helix</keyword>